<evidence type="ECO:0000256" key="1">
    <source>
        <dbReference type="SAM" id="MobiDB-lite"/>
    </source>
</evidence>
<evidence type="ECO:0000313" key="2">
    <source>
        <dbReference type="EMBL" id="CAD7638661.1"/>
    </source>
</evidence>
<name>A0A7R9QAG3_9ACAR</name>
<evidence type="ECO:0000313" key="3">
    <source>
        <dbReference type="Proteomes" id="UP000759131"/>
    </source>
</evidence>
<protein>
    <submittedName>
        <fullName evidence="2">Uncharacterized protein</fullName>
    </submittedName>
</protein>
<feature type="non-terminal residue" evidence="2">
    <location>
        <position position="176"/>
    </location>
</feature>
<accession>A0A7R9QAG3</accession>
<dbReference type="OrthoDB" id="9992480at2759"/>
<keyword evidence="3" id="KW-1185">Reference proteome</keyword>
<sequence>MLSLLKRSSEWVRDQAPGLRFLSCNTVEAPIDYAFNAESIKENLNSDQSSIDSRKMFYLKHNHTATTPTSPTTTTTATAGAIPGPSAPEKTNLSSITNEFSLKFLRLAVARPQESCPEAHFPPNRESVILNCKIFVPTKLPNALNTNAPDYESVAASKRKIEAWLMATGMLSSLNH</sequence>
<organism evidence="2">
    <name type="scientific">Medioppia subpectinata</name>
    <dbReference type="NCBI Taxonomy" id="1979941"/>
    <lineage>
        <taxon>Eukaryota</taxon>
        <taxon>Metazoa</taxon>
        <taxon>Ecdysozoa</taxon>
        <taxon>Arthropoda</taxon>
        <taxon>Chelicerata</taxon>
        <taxon>Arachnida</taxon>
        <taxon>Acari</taxon>
        <taxon>Acariformes</taxon>
        <taxon>Sarcoptiformes</taxon>
        <taxon>Oribatida</taxon>
        <taxon>Brachypylina</taxon>
        <taxon>Oppioidea</taxon>
        <taxon>Oppiidae</taxon>
        <taxon>Medioppia</taxon>
    </lineage>
</organism>
<dbReference type="Proteomes" id="UP000759131">
    <property type="component" value="Unassembled WGS sequence"/>
</dbReference>
<dbReference type="EMBL" id="CAJPIZ010021152">
    <property type="protein sequence ID" value="CAG2117527.1"/>
    <property type="molecule type" value="Genomic_DNA"/>
</dbReference>
<gene>
    <name evidence="2" type="ORF">OSB1V03_LOCUS17480</name>
</gene>
<feature type="region of interest" description="Disordered" evidence="1">
    <location>
        <begin position="64"/>
        <end position="90"/>
    </location>
</feature>
<reference evidence="2" key="1">
    <citation type="submission" date="2020-11" db="EMBL/GenBank/DDBJ databases">
        <authorList>
            <person name="Tran Van P."/>
        </authorList>
    </citation>
    <scope>NUCLEOTIDE SEQUENCE</scope>
</reference>
<feature type="compositionally biased region" description="Low complexity" evidence="1">
    <location>
        <begin position="64"/>
        <end position="88"/>
    </location>
</feature>
<dbReference type="EMBL" id="OC875727">
    <property type="protein sequence ID" value="CAD7638661.1"/>
    <property type="molecule type" value="Genomic_DNA"/>
</dbReference>
<proteinExistence type="predicted"/>
<dbReference type="AlphaFoldDB" id="A0A7R9QAG3"/>